<dbReference type="InterPro" id="IPR057467">
    <property type="entry name" value="Ig_CFAP65_8th"/>
</dbReference>
<dbReference type="InterPro" id="IPR052614">
    <property type="entry name" value="CFAP65"/>
</dbReference>
<dbReference type="Proteomes" id="UP000234681">
    <property type="component" value="Chromosome 9"/>
</dbReference>
<dbReference type="GO" id="GO:0005929">
    <property type="term" value="C:cilium"/>
    <property type="evidence" value="ECO:0007669"/>
    <property type="project" value="UniProtKB-SubCell"/>
</dbReference>
<dbReference type="PANTHER" id="PTHR46127">
    <property type="entry name" value="CILIA- AND FLAGELLA-ASSOCIATED PROTEIN 65"/>
    <property type="match status" value="1"/>
</dbReference>
<dbReference type="GO" id="GO:0005737">
    <property type="term" value="C:cytoplasm"/>
    <property type="evidence" value="ECO:0007669"/>
    <property type="project" value="UniProtKB-SubCell"/>
</dbReference>
<feature type="domain" description="CFAP65-like ninth Ig-like" evidence="1">
    <location>
        <begin position="57"/>
        <end position="113"/>
    </location>
</feature>
<dbReference type="Pfam" id="PF25248">
    <property type="entry name" value="Ig_CFAP65_8th"/>
    <property type="match status" value="1"/>
</dbReference>
<gene>
    <name evidence="3" type="ORF">rCG_23697</name>
</gene>
<dbReference type="Pfam" id="PF24816">
    <property type="entry name" value="Ig_CFAP65__9th"/>
    <property type="match status" value="1"/>
</dbReference>
<protein>
    <submittedName>
        <fullName evidence="3">RCG23697</fullName>
    </submittedName>
</protein>
<evidence type="ECO:0000313" key="3">
    <source>
        <dbReference type="EMBL" id="EDL75376.1"/>
    </source>
</evidence>
<dbReference type="EMBL" id="CH474004">
    <property type="protein sequence ID" value="EDL75376.1"/>
    <property type="molecule type" value="Genomic_DNA"/>
</dbReference>
<dbReference type="PANTHER" id="PTHR46127:SF1">
    <property type="entry name" value="CILIA- AND FLAGELLA-ASSOCIATED PROTEIN 65"/>
    <property type="match status" value="1"/>
</dbReference>
<name>A6JVW8_RAT</name>
<evidence type="ECO:0000259" key="2">
    <source>
        <dbReference type="Pfam" id="PF25248"/>
    </source>
</evidence>
<feature type="non-terminal residue" evidence="3">
    <location>
        <position position="122"/>
    </location>
</feature>
<evidence type="ECO:0000313" key="4">
    <source>
        <dbReference type="Proteomes" id="UP000234681"/>
    </source>
</evidence>
<dbReference type="AlphaFoldDB" id="A6JVW8"/>
<proteinExistence type="predicted"/>
<reference evidence="4" key="1">
    <citation type="submission" date="2005-09" db="EMBL/GenBank/DDBJ databases">
        <authorList>
            <person name="Mural R.J."/>
            <person name="Li P.W."/>
            <person name="Adams M.D."/>
            <person name="Amanatides P.G."/>
            <person name="Baden-Tillson H."/>
            <person name="Barnstead M."/>
            <person name="Chin S.H."/>
            <person name="Dew I."/>
            <person name="Evans C.A."/>
            <person name="Ferriera S."/>
            <person name="Flanigan M."/>
            <person name="Fosler C."/>
            <person name="Glodek A."/>
            <person name="Gu Z."/>
            <person name="Holt R.A."/>
            <person name="Jennings D."/>
            <person name="Kraft C.L."/>
            <person name="Lu F."/>
            <person name="Nguyen T."/>
            <person name="Nusskern D.R."/>
            <person name="Pfannkoch C.M."/>
            <person name="Sitter C."/>
            <person name="Sutton G.G."/>
            <person name="Venter J.C."/>
            <person name="Wang Z."/>
            <person name="Woodage T."/>
            <person name="Zheng X.H."/>
            <person name="Zhong F."/>
        </authorList>
    </citation>
    <scope>NUCLEOTIDE SEQUENCE [LARGE SCALE GENOMIC DNA]</scope>
    <source>
        <strain>BN</strain>
        <strain evidence="4">Sprague-Dawley</strain>
    </source>
</reference>
<dbReference type="InterPro" id="IPR056344">
    <property type="entry name" value="Ig_CFAP65-like_9th"/>
</dbReference>
<sequence length="122" mass="13768">MPPHSQDTIYLTACPKIRSKYSWTISYCLLNQRVTPPDSPDCKTQELCHVSLAAVYPLLSVLDISSMGSAEGLTRKHLWHLFSLDTLNSYLARDPTITELTYKVPTRHSVSHTPPIFTPLKL</sequence>
<organism evidence="3 4">
    <name type="scientific">Rattus norvegicus</name>
    <name type="common">Rat</name>
    <dbReference type="NCBI Taxonomy" id="10116"/>
    <lineage>
        <taxon>Eukaryota</taxon>
        <taxon>Metazoa</taxon>
        <taxon>Chordata</taxon>
        <taxon>Craniata</taxon>
        <taxon>Vertebrata</taxon>
        <taxon>Euteleostomi</taxon>
        <taxon>Mammalia</taxon>
        <taxon>Eutheria</taxon>
        <taxon>Euarchontoglires</taxon>
        <taxon>Glires</taxon>
        <taxon>Rodentia</taxon>
        <taxon>Myomorpha</taxon>
        <taxon>Muroidea</taxon>
        <taxon>Muridae</taxon>
        <taxon>Murinae</taxon>
        <taxon>Rattus</taxon>
    </lineage>
</organism>
<accession>A6JVW8</accession>
<feature type="domain" description="CFAP65 eight Ig-like" evidence="2">
    <location>
        <begin position="1"/>
        <end position="53"/>
    </location>
</feature>
<evidence type="ECO:0000259" key="1">
    <source>
        <dbReference type="Pfam" id="PF24816"/>
    </source>
</evidence>